<dbReference type="CDD" id="cd00293">
    <property type="entry name" value="USP-like"/>
    <property type="match status" value="1"/>
</dbReference>
<protein>
    <submittedName>
        <fullName evidence="4">Universal stress protein</fullName>
    </submittedName>
</protein>
<keyword evidence="5" id="KW-1185">Reference proteome</keyword>
<organism evidence="4 5">
    <name type="scientific">Jiella mangrovi</name>
    <dbReference type="NCBI Taxonomy" id="2821407"/>
    <lineage>
        <taxon>Bacteria</taxon>
        <taxon>Pseudomonadati</taxon>
        <taxon>Pseudomonadota</taxon>
        <taxon>Alphaproteobacteria</taxon>
        <taxon>Hyphomicrobiales</taxon>
        <taxon>Aurantimonadaceae</taxon>
        <taxon>Jiella</taxon>
    </lineage>
</organism>
<evidence type="ECO:0000256" key="1">
    <source>
        <dbReference type="ARBA" id="ARBA00008791"/>
    </source>
</evidence>
<evidence type="ECO:0000256" key="2">
    <source>
        <dbReference type="SAM" id="MobiDB-lite"/>
    </source>
</evidence>
<dbReference type="Gene3D" id="3.40.50.12370">
    <property type="match status" value="1"/>
</dbReference>
<feature type="compositionally biased region" description="Polar residues" evidence="2">
    <location>
        <begin position="1"/>
        <end position="11"/>
    </location>
</feature>
<evidence type="ECO:0000259" key="3">
    <source>
        <dbReference type="Pfam" id="PF00582"/>
    </source>
</evidence>
<comment type="similarity">
    <text evidence="1">Belongs to the universal stress protein A family.</text>
</comment>
<accession>A0ABS4BL46</accession>
<name>A0ABS4BL46_9HYPH</name>
<dbReference type="Proteomes" id="UP000678276">
    <property type="component" value="Unassembled WGS sequence"/>
</dbReference>
<evidence type="ECO:0000313" key="5">
    <source>
        <dbReference type="Proteomes" id="UP000678276"/>
    </source>
</evidence>
<dbReference type="SUPFAM" id="SSF52402">
    <property type="entry name" value="Adenine nucleotide alpha hydrolases-like"/>
    <property type="match status" value="1"/>
</dbReference>
<feature type="domain" description="UspA" evidence="3">
    <location>
        <begin position="179"/>
        <end position="300"/>
    </location>
</feature>
<reference evidence="4 5" key="1">
    <citation type="submission" date="2021-04" db="EMBL/GenBank/DDBJ databases">
        <title>Whole genome sequence of Jiella sp. KSK16Y-1.</title>
        <authorList>
            <person name="Tuo L."/>
        </authorList>
    </citation>
    <scope>NUCLEOTIDE SEQUENCE [LARGE SCALE GENOMIC DNA]</scope>
    <source>
        <strain evidence="4 5">KSK16Y-1</strain>
    </source>
</reference>
<dbReference type="Pfam" id="PF00582">
    <property type="entry name" value="Usp"/>
    <property type="match status" value="1"/>
</dbReference>
<evidence type="ECO:0000313" key="4">
    <source>
        <dbReference type="EMBL" id="MBP0617454.1"/>
    </source>
</evidence>
<feature type="region of interest" description="Disordered" evidence="2">
    <location>
        <begin position="1"/>
        <end position="22"/>
    </location>
</feature>
<dbReference type="PANTHER" id="PTHR46268">
    <property type="entry name" value="STRESS RESPONSE PROTEIN NHAX"/>
    <property type="match status" value="1"/>
</dbReference>
<dbReference type="EMBL" id="JAGJCF010000016">
    <property type="protein sequence ID" value="MBP0617454.1"/>
    <property type="molecule type" value="Genomic_DNA"/>
</dbReference>
<dbReference type="InterPro" id="IPR006016">
    <property type="entry name" value="UspA"/>
</dbReference>
<gene>
    <name evidence="4" type="ORF">J6595_17845</name>
</gene>
<sequence length="301" mass="32227">MVAKSSPTTFTEPDKSPAVAGSGGTSIADIAVFLSGLPRDECAIAYGETLATAFGAHLDCHFLNPIPTPILATSPGAKALAAEFWRQAETVGSEAETALRVRLERLAPSWELRRSQGALGELCAAIIRQCGVADLAIQARSTVVEAHDMQPFEAILFEARSPIILVPDDATRLASLPSTILIGFRETPECARAIAAALPFLERSASVILASIAEDGAREERRVEPINDMARHLARHGVAVEIRELPVWKDPAEGLIKEAKAVGAELIVAGAYGHSRLREYLFGGVTRQLIRDCPLPLLMAH</sequence>
<dbReference type="RefSeq" id="WP_209596258.1">
    <property type="nucleotide sequence ID" value="NZ_JAGJCF010000016.1"/>
</dbReference>
<dbReference type="PANTHER" id="PTHR46268:SF15">
    <property type="entry name" value="UNIVERSAL STRESS PROTEIN HP_0031"/>
    <property type="match status" value="1"/>
</dbReference>
<proteinExistence type="inferred from homology"/>
<comment type="caution">
    <text evidence="4">The sequence shown here is derived from an EMBL/GenBank/DDBJ whole genome shotgun (WGS) entry which is preliminary data.</text>
</comment>